<organism evidence="2 3">
    <name type="scientific">Periweissella fabalis</name>
    <dbReference type="NCBI Taxonomy" id="1070421"/>
    <lineage>
        <taxon>Bacteria</taxon>
        <taxon>Bacillati</taxon>
        <taxon>Bacillota</taxon>
        <taxon>Bacilli</taxon>
        <taxon>Lactobacillales</taxon>
        <taxon>Lactobacillaceae</taxon>
        <taxon>Periweissella</taxon>
    </lineage>
</organism>
<name>A0A7X6N6Q8_9LACO</name>
<dbReference type="RefSeq" id="WP_168722849.1">
    <property type="nucleotide sequence ID" value="NZ_JAAXPN010000018.1"/>
</dbReference>
<evidence type="ECO:0000313" key="2">
    <source>
        <dbReference type="EMBL" id="NKZ25058.1"/>
    </source>
</evidence>
<dbReference type="Proteomes" id="UP000549765">
    <property type="component" value="Unassembled WGS sequence"/>
</dbReference>
<keyword evidence="3" id="KW-1185">Reference proteome</keyword>
<evidence type="ECO:0000313" key="3">
    <source>
        <dbReference type="Proteomes" id="UP000549765"/>
    </source>
</evidence>
<dbReference type="Pfam" id="PF06970">
    <property type="entry name" value="RepA_N"/>
    <property type="match status" value="1"/>
</dbReference>
<feature type="domain" description="Replication initiator A N-terminal" evidence="1">
    <location>
        <begin position="18"/>
        <end position="90"/>
    </location>
</feature>
<sequence length="298" mass="34193">MTNSTISASSQLTFMYDRTPQFFRTNEKYNKATRVAGDVYTLLLDRVDYSEKNNFVDEKGNTVIIYTNEQLMEDLNIKSNATVVSAKKELESLGLIEQHPQGGKRPNLIYVMFPAEEVMVSTEEVEDKKVKRQTNVDTKIIQETEKSENTSSRLKIKRNLFNLNTNTDTNTDTIRVPETQAVEDPEKPVKASEVFNNGVNNLWFEDKALNTMQRMVNGSLEGVHDLISTILNAKKRVETTVKKALWLDYNDEQTTVVIESIDRLFKAGKIKDLEAYVYNSFRNMVENRLNTQMQHGLL</sequence>
<gene>
    <name evidence="2" type="ORF">HF964_09715</name>
</gene>
<comment type="caution">
    <text evidence="2">The sequence shown here is derived from an EMBL/GenBank/DDBJ whole genome shotgun (WGS) entry which is preliminary data.</text>
</comment>
<proteinExistence type="predicted"/>
<dbReference type="EMBL" id="JAAXPN010000018">
    <property type="protein sequence ID" value="NKZ25058.1"/>
    <property type="molecule type" value="Genomic_DNA"/>
</dbReference>
<protein>
    <recommendedName>
        <fullName evidence="1">Replication initiator A N-terminal domain-containing protein</fullName>
    </recommendedName>
</protein>
<evidence type="ECO:0000259" key="1">
    <source>
        <dbReference type="Pfam" id="PF06970"/>
    </source>
</evidence>
<reference evidence="2 3" key="1">
    <citation type="submission" date="2020-04" db="EMBL/GenBank/DDBJ databases">
        <title>MicrobeNet Type strains.</title>
        <authorList>
            <person name="Nicholson A.C."/>
        </authorList>
    </citation>
    <scope>NUCLEOTIDE SEQUENCE [LARGE SCALE GENOMIC DNA]</scope>
    <source>
        <strain evidence="2 3">CCUG 61472</strain>
    </source>
</reference>
<dbReference type="InterPro" id="IPR010724">
    <property type="entry name" value="RepA_N"/>
</dbReference>
<accession>A0A7X6N6Q8</accession>
<dbReference type="AlphaFoldDB" id="A0A7X6N6Q8"/>